<organism evidence="10 11">
    <name type="scientific">Paramecium octaurelia</name>
    <dbReference type="NCBI Taxonomy" id="43137"/>
    <lineage>
        <taxon>Eukaryota</taxon>
        <taxon>Sar</taxon>
        <taxon>Alveolata</taxon>
        <taxon>Ciliophora</taxon>
        <taxon>Intramacronucleata</taxon>
        <taxon>Oligohymenophorea</taxon>
        <taxon>Peniculida</taxon>
        <taxon>Parameciidae</taxon>
        <taxon>Paramecium</taxon>
    </lineage>
</organism>
<dbReference type="InterPro" id="IPR018200">
    <property type="entry name" value="USP_CS"/>
</dbReference>
<dbReference type="PROSITE" id="PS00972">
    <property type="entry name" value="USP_1"/>
    <property type="match status" value="1"/>
</dbReference>
<dbReference type="PANTHER" id="PTHR21646:SF24">
    <property type="entry name" value="UBIQUITIN CARBOXYL-TERMINAL HYDROLASE"/>
    <property type="match status" value="1"/>
</dbReference>
<evidence type="ECO:0000256" key="1">
    <source>
        <dbReference type="ARBA" id="ARBA00000707"/>
    </source>
</evidence>
<dbReference type="GO" id="GO:0016579">
    <property type="term" value="P:protein deubiquitination"/>
    <property type="evidence" value="ECO:0007669"/>
    <property type="project" value="InterPro"/>
</dbReference>
<comment type="similarity">
    <text evidence="2">Belongs to the peptidase C19 family.</text>
</comment>
<dbReference type="PROSITE" id="PS51283">
    <property type="entry name" value="DUSP"/>
    <property type="match status" value="1"/>
</dbReference>
<evidence type="ECO:0000256" key="2">
    <source>
        <dbReference type="ARBA" id="ARBA00009085"/>
    </source>
</evidence>
<dbReference type="AlphaFoldDB" id="A0A8S1SFX5"/>
<reference evidence="10" key="1">
    <citation type="submission" date="2021-01" db="EMBL/GenBank/DDBJ databases">
        <authorList>
            <consortium name="Genoscope - CEA"/>
            <person name="William W."/>
        </authorList>
    </citation>
    <scope>NUCLEOTIDE SEQUENCE</scope>
</reference>
<dbReference type="EC" id="3.4.19.12" evidence="3"/>
<evidence type="ECO:0000313" key="10">
    <source>
        <dbReference type="EMBL" id="CAD8139163.1"/>
    </source>
</evidence>
<dbReference type="PROSITE" id="PS50235">
    <property type="entry name" value="USP_3"/>
    <property type="match status" value="1"/>
</dbReference>
<evidence type="ECO:0000256" key="7">
    <source>
        <dbReference type="ARBA" id="ARBA00022807"/>
    </source>
</evidence>
<evidence type="ECO:0000256" key="5">
    <source>
        <dbReference type="ARBA" id="ARBA00022786"/>
    </source>
</evidence>
<dbReference type="InterPro" id="IPR028889">
    <property type="entry name" value="USP"/>
</dbReference>
<evidence type="ECO:0000256" key="3">
    <source>
        <dbReference type="ARBA" id="ARBA00012759"/>
    </source>
</evidence>
<accession>A0A8S1SFX5</accession>
<keyword evidence="11" id="KW-1185">Reference proteome</keyword>
<sequence>MDCHLFYFSSNFPDSSQEQIRLETRLPIDDIDPDGNQNFQIKLNKQLSQKTLIKRIVIQLKFLMEEYYKLIERQNYAEALKHLTQILKNEIKHPQLDTIFLIQLILSQSQRYKNLQIKILEIVKQEQSEEDIDDDKYFNLVFDLINLYIDQNNIQQAKNWSKQLKKYAQGIKQNEALLYLIDNLDSMLACKQKSIDFEEQLETYERLSELEKKTRYFEQDGMPAYLIPTRWFNKWKSYVTGTPIELPNENLNMEKEVEALKNLFNVSSDLDIEEQINAPGPINGFSLIQVQSTLELDPFGPKSYTNYILKENLREGSDFILVGYKLFEYFKNIYGGFEIKRLIVEHSQTHQKYVDLVPRMIQFIILPNEEKHRSRLITANSSDLVLDLCKKVTRILKLNNEVRWWKFNDFQSQEDFISKLQRRELYKQVSAKVLDKTTMIDEINFTSSDLFICEVRYGRDWQISEIDKKKLSSFKRKMNVSDVPKIMNDSRKGVTGLQNLGNTCFMNAALQCLSNTYELTEYMVSNEFYQHLNCDNPLGTKGLLATAYAELMKIMWYGNNQAVSAYDLKKVIGKFAPQFYGYGQQDSHEFLSYLLDGLHEDLNRVLNKPFVSEVEITDETDFEASRIFWNNYILRNQSKIQQLMVGQYKSTLVCPNCHRVSKTFDPYMSLSLPIPSYTLIQLSLYFIYQNGKIPLKIQLNLTSDQDANFIGQELQKALDIEQDQMNFILLKDHLIKERIKRKQNVKWIQEHEGQLFVYQIEKEFHQLSDDQIHVDFYYCNRMDRNFNEQILTFPRQFVINKKDKIIDIYFKIYQQFKHHLILIIQELSEQLLNEGVNIEEFCQGVPETIEQFIEEIKQFKIDLFKLLYRGKPLEHTNQDPIENFNTKVLSVHVILNPLFGKSELYNLKFQRCKDFNIEQNRQLRKGEYTLEDCLRSFAKEEILGKGNEWYCNKCKQHVQATKQMEIYRAPQLLIVHLKRFRSGNNRISNYGGFFYSGGSQKITTMVHFPKNLNLNPFVLSKVKDNDTIDYTYELYGVDNHFGGLGGGHYTACAYNSLINKWVDYNDSSARLTSSNVESEAAYVLFYRRTDSHKCSLGR</sequence>
<comment type="caution">
    <text evidence="10">The sequence shown here is derived from an EMBL/GenBank/DDBJ whole genome shotgun (WGS) entry which is preliminary data.</text>
</comment>
<dbReference type="OrthoDB" id="292964at2759"/>
<dbReference type="SMART" id="SM00695">
    <property type="entry name" value="DUSP"/>
    <property type="match status" value="1"/>
</dbReference>
<protein>
    <recommendedName>
        <fullName evidence="3">ubiquitinyl hydrolase 1</fullName>
        <ecNumber evidence="3">3.4.19.12</ecNumber>
    </recommendedName>
</protein>
<dbReference type="GO" id="GO:0006508">
    <property type="term" value="P:proteolysis"/>
    <property type="evidence" value="ECO:0007669"/>
    <property type="project" value="UniProtKB-KW"/>
</dbReference>
<evidence type="ECO:0000256" key="4">
    <source>
        <dbReference type="ARBA" id="ARBA00022670"/>
    </source>
</evidence>
<evidence type="ECO:0000313" key="11">
    <source>
        <dbReference type="Proteomes" id="UP000683925"/>
    </source>
</evidence>
<proteinExistence type="inferred from homology"/>
<dbReference type="PANTHER" id="PTHR21646">
    <property type="entry name" value="UBIQUITIN CARBOXYL-TERMINAL HYDROLASE"/>
    <property type="match status" value="1"/>
</dbReference>
<keyword evidence="5" id="KW-0833">Ubl conjugation pathway</keyword>
<dbReference type="PROSITE" id="PS00973">
    <property type="entry name" value="USP_2"/>
    <property type="match status" value="1"/>
</dbReference>
<dbReference type="Pfam" id="PF06337">
    <property type="entry name" value="DUSP"/>
    <property type="match status" value="1"/>
</dbReference>
<keyword evidence="6" id="KW-0378">Hydrolase</keyword>
<dbReference type="InterPro" id="IPR006615">
    <property type="entry name" value="Pept_C19_DUSP"/>
</dbReference>
<dbReference type="Pfam" id="PF00443">
    <property type="entry name" value="UCH"/>
    <property type="match status" value="1"/>
</dbReference>
<dbReference type="InterPro" id="IPR001394">
    <property type="entry name" value="Peptidase_C19_UCH"/>
</dbReference>
<dbReference type="EMBL" id="CAJJDP010000009">
    <property type="protein sequence ID" value="CAD8139163.1"/>
    <property type="molecule type" value="Genomic_DNA"/>
</dbReference>
<feature type="domain" description="USP" evidence="8">
    <location>
        <begin position="495"/>
        <end position="1089"/>
    </location>
</feature>
<evidence type="ECO:0000256" key="6">
    <source>
        <dbReference type="ARBA" id="ARBA00022801"/>
    </source>
</evidence>
<dbReference type="InterPro" id="IPR050185">
    <property type="entry name" value="Ub_carboxyl-term_hydrolase"/>
</dbReference>
<comment type="catalytic activity">
    <reaction evidence="1">
        <text>Thiol-dependent hydrolysis of ester, thioester, amide, peptide and isopeptide bonds formed by the C-terminal Gly of ubiquitin (a 76-residue protein attached to proteins as an intracellular targeting signal).</text>
        <dbReference type="EC" id="3.4.19.12"/>
    </reaction>
</comment>
<dbReference type="Proteomes" id="UP000683925">
    <property type="component" value="Unassembled WGS sequence"/>
</dbReference>
<keyword evidence="4" id="KW-0645">Protease</keyword>
<keyword evidence="7" id="KW-0788">Thiol protease</keyword>
<evidence type="ECO:0000259" key="8">
    <source>
        <dbReference type="PROSITE" id="PS50235"/>
    </source>
</evidence>
<dbReference type="GO" id="GO:0004843">
    <property type="term" value="F:cysteine-type deubiquitinase activity"/>
    <property type="evidence" value="ECO:0007669"/>
    <property type="project" value="UniProtKB-EC"/>
</dbReference>
<feature type="domain" description="DUSP" evidence="9">
    <location>
        <begin position="195"/>
        <end position="344"/>
    </location>
</feature>
<evidence type="ECO:0000259" key="9">
    <source>
        <dbReference type="PROSITE" id="PS51283"/>
    </source>
</evidence>
<name>A0A8S1SFX5_PAROT</name>
<dbReference type="OMA" id="EEQINAP"/>
<gene>
    <name evidence="10" type="ORF">POCTA_138.1.T0100257</name>
</gene>